<comment type="caution">
    <text evidence="2">The sequence shown here is derived from an EMBL/GenBank/DDBJ whole genome shotgun (WGS) entry which is preliminary data.</text>
</comment>
<proteinExistence type="predicted"/>
<evidence type="ECO:0000313" key="2">
    <source>
        <dbReference type="EMBL" id="KKM13886.1"/>
    </source>
</evidence>
<dbReference type="AlphaFoldDB" id="A0A0F9HEN3"/>
<reference evidence="2" key="1">
    <citation type="journal article" date="2015" name="Nature">
        <title>Complex archaea that bridge the gap between prokaryotes and eukaryotes.</title>
        <authorList>
            <person name="Spang A."/>
            <person name="Saw J.H."/>
            <person name="Jorgensen S.L."/>
            <person name="Zaremba-Niedzwiedzka K."/>
            <person name="Martijn J."/>
            <person name="Lind A.E."/>
            <person name="van Eijk R."/>
            <person name="Schleper C."/>
            <person name="Guy L."/>
            <person name="Ettema T.J."/>
        </authorList>
    </citation>
    <scope>NUCLEOTIDE SEQUENCE</scope>
</reference>
<sequence>MHERGPAPLSLRRLCRDKDGEEIGESTANGGLKRGVGVMAKKKQPT</sequence>
<organism evidence="2">
    <name type="scientific">marine sediment metagenome</name>
    <dbReference type="NCBI Taxonomy" id="412755"/>
    <lineage>
        <taxon>unclassified sequences</taxon>
        <taxon>metagenomes</taxon>
        <taxon>ecological metagenomes</taxon>
    </lineage>
</organism>
<accession>A0A0F9HEN3</accession>
<feature type="non-terminal residue" evidence="2">
    <location>
        <position position="46"/>
    </location>
</feature>
<gene>
    <name evidence="2" type="ORF">LCGC14_1711670</name>
</gene>
<protein>
    <submittedName>
        <fullName evidence="2">Uncharacterized protein</fullName>
    </submittedName>
</protein>
<evidence type="ECO:0000256" key="1">
    <source>
        <dbReference type="SAM" id="MobiDB-lite"/>
    </source>
</evidence>
<dbReference type="EMBL" id="LAZR01015272">
    <property type="protein sequence ID" value="KKM13886.1"/>
    <property type="molecule type" value="Genomic_DNA"/>
</dbReference>
<name>A0A0F9HEN3_9ZZZZ</name>
<feature type="region of interest" description="Disordered" evidence="1">
    <location>
        <begin position="18"/>
        <end position="46"/>
    </location>
</feature>